<dbReference type="GO" id="GO:0003723">
    <property type="term" value="F:RNA binding"/>
    <property type="evidence" value="ECO:0007669"/>
    <property type="project" value="UniProtKB-UniRule"/>
</dbReference>
<evidence type="ECO:0000256" key="3">
    <source>
        <dbReference type="SAM" id="MobiDB-lite"/>
    </source>
</evidence>
<dbReference type="SUPFAM" id="SSF54928">
    <property type="entry name" value="RNA-binding domain, RBD"/>
    <property type="match status" value="1"/>
</dbReference>
<keyword evidence="6" id="KW-1185">Reference proteome</keyword>
<evidence type="ECO:0000313" key="5">
    <source>
        <dbReference type="EMBL" id="KMQ88701.1"/>
    </source>
</evidence>
<feature type="compositionally biased region" description="Acidic residues" evidence="3">
    <location>
        <begin position="607"/>
        <end position="666"/>
    </location>
</feature>
<dbReference type="EMBL" id="LBMM01008684">
    <property type="protein sequence ID" value="KMQ88701.1"/>
    <property type="molecule type" value="Genomic_DNA"/>
</dbReference>
<dbReference type="PaxDb" id="67767-A0A0J7KET1"/>
<dbReference type="Gene3D" id="3.30.70.330">
    <property type="match status" value="1"/>
</dbReference>
<proteinExistence type="predicted"/>
<feature type="compositionally biased region" description="Low complexity" evidence="3">
    <location>
        <begin position="562"/>
        <end position="578"/>
    </location>
</feature>
<accession>A0A0J7KET1</accession>
<feature type="compositionally biased region" description="Low complexity" evidence="3">
    <location>
        <begin position="37"/>
        <end position="47"/>
    </location>
</feature>
<protein>
    <submittedName>
        <fullName evidence="5">Protein painting of fourth</fullName>
    </submittedName>
</protein>
<dbReference type="OrthoDB" id="4726at2759"/>
<dbReference type="CDD" id="cd00590">
    <property type="entry name" value="RRM_SF"/>
    <property type="match status" value="1"/>
</dbReference>
<keyword evidence="1 2" id="KW-0694">RNA-binding</keyword>
<comment type="caution">
    <text evidence="5">The sequence shown here is derived from an EMBL/GenBank/DDBJ whole genome shotgun (WGS) entry which is preliminary data.</text>
</comment>
<dbReference type="SMART" id="SM00360">
    <property type="entry name" value="RRM"/>
    <property type="match status" value="1"/>
</dbReference>
<feature type="domain" description="RRM" evidence="4">
    <location>
        <begin position="369"/>
        <end position="442"/>
    </location>
</feature>
<feature type="compositionally biased region" description="Polar residues" evidence="3">
    <location>
        <begin position="533"/>
        <end position="561"/>
    </location>
</feature>
<name>A0A0J7KET1_LASNI</name>
<sequence length="708" mass="80315">MKRQLLKRAVSEKDNEAKQTFVKQESINFGYDASSYANYSSSSSSPSTVAQPLPGQPPLPPMPPPPSGVPPPPHVFGPVPSQVAPIQAWAHPHAPWQWITSQTSPLPPPTPREITNTFQREMPLRGNYVRRERFSHSNRSNMYVQRNNFQRKNRRLARFGQSQGQFDQAAYFAGATLTGSLGLAEWQRNNYTATANDAIINHMTVPLPNHPIPPIPPGIVTSRHSEETEDRDVKTVLKEVIVKKNKPRKPMSQSYPSRPWNREDAERALKTENEYNKKNKINAQSLIIKFPDPDLNKDIVRLFHPGIQNIHFQSPSGPRYCFIQMAENVNIDEAIKDLEKIQFGVGNLKVERKSLRDEDNPMPEEIDPYTLYIGNLPESVNVNEVKSKFPTARVDVGYAQKMRNTRYAFIRYNSVDEAISAYKQAHDLMWDTRSIIVRFRRQRGNACLPGEPKPNVKKVKEESSNAAQVKKEQSMNHIEFKPNVKKLKEEGNNANQMTKDDKINHADKSSTNQDANSVEARLQENDNSKKAQNKSILQVQEQNANSHSSVLPISITSAKTAQEQQQQPWTSQSPQIPSASEASPPCPTKVNAVEETVMLSEIKEEPLDYEEMDMQSDDDDDDDNVDDDDDNVDDDDDDDEKPDVTDNDEDSDVTDNDEDNNDEDFEENKNIDDDGNIIFSDKPRETLQDDEDNLNQMFSKLENTTSGF</sequence>
<dbReference type="InterPro" id="IPR035979">
    <property type="entry name" value="RBD_domain_sf"/>
</dbReference>
<feature type="region of interest" description="Disordered" evidence="3">
    <location>
        <begin position="467"/>
        <end position="690"/>
    </location>
</feature>
<dbReference type="InterPro" id="IPR000504">
    <property type="entry name" value="RRM_dom"/>
</dbReference>
<dbReference type="PROSITE" id="PS50102">
    <property type="entry name" value="RRM"/>
    <property type="match status" value="1"/>
</dbReference>
<gene>
    <name evidence="5" type="ORF">RF55_11768</name>
</gene>
<reference evidence="5 6" key="1">
    <citation type="submission" date="2015-04" db="EMBL/GenBank/DDBJ databases">
        <title>Lasius niger genome sequencing.</title>
        <authorList>
            <person name="Konorov E.A."/>
            <person name="Nikitin M.A."/>
            <person name="Kirill M.V."/>
            <person name="Chang P."/>
        </authorList>
    </citation>
    <scope>NUCLEOTIDE SEQUENCE [LARGE SCALE GENOMIC DNA]</scope>
    <source>
        <tissue evidence="5">Whole</tissue>
    </source>
</reference>
<feature type="compositionally biased region" description="Basic and acidic residues" evidence="3">
    <location>
        <begin position="498"/>
        <end position="508"/>
    </location>
</feature>
<feature type="compositionally biased region" description="Basic and acidic residues" evidence="3">
    <location>
        <begin position="467"/>
        <end position="491"/>
    </location>
</feature>
<feature type="region of interest" description="Disordered" evidence="3">
    <location>
        <begin position="37"/>
        <end position="76"/>
    </location>
</feature>
<dbReference type="InterPro" id="IPR012677">
    <property type="entry name" value="Nucleotide-bd_a/b_plait_sf"/>
</dbReference>
<evidence type="ECO:0000256" key="2">
    <source>
        <dbReference type="PROSITE-ProRule" id="PRU00176"/>
    </source>
</evidence>
<evidence type="ECO:0000259" key="4">
    <source>
        <dbReference type="PROSITE" id="PS50102"/>
    </source>
</evidence>
<organism evidence="5 6">
    <name type="scientific">Lasius niger</name>
    <name type="common">Black garden ant</name>
    <dbReference type="NCBI Taxonomy" id="67767"/>
    <lineage>
        <taxon>Eukaryota</taxon>
        <taxon>Metazoa</taxon>
        <taxon>Ecdysozoa</taxon>
        <taxon>Arthropoda</taxon>
        <taxon>Hexapoda</taxon>
        <taxon>Insecta</taxon>
        <taxon>Pterygota</taxon>
        <taxon>Neoptera</taxon>
        <taxon>Endopterygota</taxon>
        <taxon>Hymenoptera</taxon>
        <taxon>Apocrita</taxon>
        <taxon>Aculeata</taxon>
        <taxon>Formicoidea</taxon>
        <taxon>Formicidae</taxon>
        <taxon>Formicinae</taxon>
        <taxon>Lasius</taxon>
        <taxon>Lasius</taxon>
    </lineage>
</organism>
<dbReference type="Proteomes" id="UP000036403">
    <property type="component" value="Unassembled WGS sequence"/>
</dbReference>
<feature type="compositionally biased region" description="Pro residues" evidence="3">
    <location>
        <begin position="54"/>
        <end position="75"/>
    </location>
</feature>
<evidence type="ECO:0000313" key="6">
    <source>
        <dbReference type="Proteomes" id="UP000036403"/>
    </source>
</evidence>
<dbReference type="STRING" id="67767.A0A0J7KET1"/>
<evidence type="ECO:0000256" key="1">
    <source>
        <dbReference type="ARBA" id="ARBA00022884"/>
    </source>
</evidence>
<dbReference type="AlphaFoldDB" id="A0A0J7KET1"/>